<keyword evidence="3" id="KW-1185">Reference proteome</keyword>
<name>A0A1U9K3Q1_9BACL</name>
<dbReference type="RefSeq" id="WP_077718491.1">
    <property type="nucleotide sequence ID" value="NZ_CP019699.1"/>
</dbReference>
<dbReference type="InterPro" id="IPR052170">
    <property type="entry name" value="M29_Exopeptidase"/>
</dbReference>
<dbReference type="Proteomes" id="UP000188603">
    <property type="component" value="Chromosome"/>
</dbReference>
<dbReference type="AlphaFoldDB" id="A0A1U9K3Q1"/>
<keyword evidence="1" id="KW-0479">Metal-binding</keyword>
<evidence type="ECO:0000313" key="2">
    <source>
        <dbReference type="EMBL" id="AQS54671.1"/>
    </source>
</evidence>
<dbReference type="SUPFAM" id="SSF144052">
    <property type="entry name" value="Thermophilic metalloprotease-like"/>
    <property type="match status" value="1"/>
</dbReference>
<keyword evidence="2" id="KW-0031">Aminopeptidase</keyword>
<reference evidence="2 3" key="1">
    <citation type="journal article" date="2015" name="Int. J. Syst. Evol. Microbiol.">
        <title>Novibacillus thermophilus gen. nov., sp. nov., a Gram-staining-negative and moderately thermophilic member of the family Thermoactinomycetaceae.</title>
        <authorList>
            <person name="Yang G."/>
            <person name="Chen J."/>
            <person name="Zhou S."/>
        </authorList>
    </citation>
    <scope>NUCLEOTIDE SEQUENCE [LARGE SCALE GENOMIC DNA]</scope>
    <source>
        <strain evidence="2 3">SG-1</strain>
    </source>
</reference>
<dbReference type="GO" id="GO:0006508">
    <property type="term" value="P:proteolysis"/>
    <property type="evidence" value="ECO:0007669"/>
    <property type="project" value="InterPro"/>
</dbReference>
<dbReference type="PANTHER" id="PTHR34448:SF1">
    <property type="entry name" value="BLL6088 PROTEIN"/>
    <property type="match status" value="1"/>
</dbReference>
<dbReference type="GO" id="GO:0046872">
    <property type="term" value="F:metal ion binding"/>
    <property type="evidence" value="ECO:0007669"/>
    <property type="project" value="UniProtKB-KW"/>
</dbReference>
<proteinExistence type="predicted"/>
<gene>
    <name evidence="2" type="ORF">B0W44_01605</name>
</gene>
<accession>A0A1U9K3Q1</accession>
<organism evidence="2 3">
    <name type="scientific">Novibacillus thermophilus</name>
    <dbReference type="NCBI Taxonomy" id="1471761"/>
    <lineage>
        <taxon>Bacteria</taxon>
        <taxon>Bacillati</taxon>
        <taxon>Bacillota</taxon>
        <taxon>Bacilli</taxon>
        <taxon>Bacillales</taxon>
        <taxon>Thermoactinomycetaceae</taxon>
        <taxon>Novibacillus</taxon>
    </lineage>
</organism>
<dbReference type="GO" id="GO:0004177">
    <property type="term" value="F:aminopeptidase activity"/>
    <property type="evidence" value="ECO:0007669"/>
    <property type="project" value="UniProtKB-KW"/>
</dbReference>
<dbReference type="InterPro" id="IPR058739">
    <property type="entry name" value="NicX"/>
</dbReference>
<dbReference type="KEGG" id="ntr:B0W44_01605"/>
<keyword evidence="2" id="KW-0645">Protease</keyword>
<dbReference type="Pfam" id="PF26233">
    <property type="entry name" value="NicX"/>
    <property type="match status" value="1"/>
</dbReference>
<dbReference type="PANTHER" id="PTHR34448">
    <property type="entry name" value="AMINOPEPTIDASE"/>
    <property type="match status" value="1"/>
</dbReference>
<evidence type="ECO:0000313" key="3">
    <source>
        <dbReference type="Proteomes" id="UP000188603"/>
    </source>
</evidence>
<evidence type="ECO:0000256" key="1">
    <source>
        <dbReference type="ARBA" id="ARBA00022723"/>
    </source>
</evidence>
<sequence>MEDVKRYTEIATKLLKVNLAVQTQETVLVVTDSHKEHIGRFFVTAGRELGLESVHITMSPRQKSGEEPPFVVSEAMCAADVVICVTEHSLTHTKARKRAVKAGARVATMPGLTLDMLSEGAITADYDEVQSLTERVSAILDAGKTVVIEKNGERLTFAIDGQRAMSSTGMFTQKGQSGNLPSGESYIAPVEGTAEGTVIIDQSIAGIGVVPEPVKLKVMDGRLVEASGLTGERLLQMLGDADGRLLCEFGIGTNKCARVTGNVLEDEKVYGTVHIAFGSNSTFGGTIDAGVHIDCVVGEPNVWVDGVRVIDRGKWVR</sequence>
<keyword evidence="2" id="KW-0378">Hydrolase</keyword>
<dbReference type="STRING" id="1471761.B0W44_01605"/>
<protein>
    <submittedName>
        <fullName evidence="2">Aminopeptidase</fullName>
    </submittedName>
</protein>
<dbReference type="EMBL" id="CP019699">
    <property type="protein sequence ID" value="AQS54671.1"/>
    <property type="molecule type" value="Genomic_DNA"/>
</dbReference>